<dbReference type="PANTHER" id="PTHR14503:SF4">
    <property type="entry name" value="LARGE RIBOSOMAL SUBUNIT PROTEIN BL34M"/>
    <property type="match status" value="1"/>
</dbReference>
<dbReference type="GO" id="GO:0006412">
    <property type="term" value="P:translation"/>
    <property type="evidence" value="ECO:0007669"/>
    <property type="project" value="InterPro"/>
</dbReference>
<keyword evidence="2" id="KW-0689">Ribosomal protein</keyword>
<gene>
    <name evidence="5" type="ORF">BRETT_004552</name>
    <name evidence="6" type="ORF">DEBR0S6_11496G</name>
</gene>
<dbReference type="GeneID" id="64576475"/>
<reference evidence="6 7" key="1">
    <citation type="submission" date="2019-07" db="EMBL/GenBank/DDBJ databases">
        <authorList>
            <person name="Friedrich A."/>
            <person name="Schacherer J."/>
        </authorList>
    </citation>
    <scope>NUCLEOTIDE SEQUENCE [LARGE SCALE GENOMIC DNA]</scope>
</reference>
<sequence>MFSNFGRVLISIRPAVRTFSSVCYGREQTVSHRRPTFGVMGEIMARVSRQSPYMAPGINTGVTQVRWATRGGHRGNNLGNTYQPNTLRRKRRLGFLARMKSISGRKIVKNRKQKGRWFLTY</sequence>
<dbReference type="KEGG" id="bbrx:BRETT_004552"/>
<name>A0A7D9D0B9_DEKBR</name>
<dbReference type="AlphaFoldDB" id="A0A7D9D0B9"/>
<dbReference type="EMBL" id="CP063135">
    <property type="protein sequence ID" value="QOU19907.1"/>
    <property type="molecule type" value="Genomic_DNA"/>
</dbReference>
<evidence type="ECO:0000313" key="7">
    <source>
        <dbReference type="Proteomes" id="UP000478008"/>
    </source>
</evidence>
<dbReference type="EMBL" id="CABFWN010000006">
    <property type="protein sequence ID" value="VUG20255.1"/>
    <property type="molecule type" value="Genomic_DNA"/>
</dbReference>
<protein>
    <recommendedName>
        <fullName evidence="4">Large ribosomal subunit protein bL34m</fullName>
    </recommendedName>
</protein>
<dbReference type="HAMAP" id="MF_00391">
    <property type="entry name" value="Ribosomal_bL34"/>
    <property type="match status" value="1"/>
</dbReference>
<dbReference type="NCBIfam" id="TIGR01030">
    <property type="entry name" value="rpmH_bact"/>
    <property type="match status" value="1"/>
</dbReference>
<reference evidence="5" key="2">
    <citation type="submission" date="2020-10" db="EMBL/GenBank/DDBJ databases">
        <authorList>
            <person name="Palmer J.M."/>
        </authorList>
    </citation>
    <scope>NUCLEOTIDE SEQUENCE</scope>
    <source>
        <strain evidence="5">UCD 2041</strain>
    </source>
</reference>
<dbReference type="FunFam" id="1.10.287.3980:FF:000001">
    <property type="entry name" value="Mitochondrial ribosomal protein L34"/>
    <property type="match status" value="1"/>
</dbReference>
<dbReference type="Gene3D" id="1.10.287.3980">
    <property type="match status" value="1"/>
</dbReference>
<dbReference type="Pfam" id="PF00468">
    <property type="entry name" value="Ribosomal_L34"/>
    <property type="match status" value="1"/>
</dbReference>
<evidence type="ECO:0000313" key="5">
    <source>
        <dbReference type="EMBL" id="QOU19907.1"/>
    </source>
</evidence>
<dbReference type="RefSeq" id="XP_041136400.1">
    <property type="nucleotide sequence ID" value="XM_041283048.1"/>
</dbReference>
<organism evidence="6 7">
    <name type="scientific">Dekkera bruxellensis</name>
    <name type="common">Brettanomyces custersii</name>
    <dbReference type="NCBI Taxonomy" id="5007"/>
    <lineage>
        <taxon>Eukaryota</taxon>
        <taxon>Fungi</taxon>
        <taxon>Dikarya</taxon>
        <taxon>Ascomycota</taxon>
        <taxon>Saccharomycotina</taxon>
        <taxon>Pichiomycetes</taxon>
        <taxon>Pichiales</taxon>
        <taxon>Pichiaceae</taxon>
        <taxon>Brettanomyces</taxon>
    </lineage>
</organism>
<evidence type="ECO:0000256" key="2">
    <source>
        <dbReference type="ARBA" id="ARBA00022980"/>
    </source>
</evidence>
<evidence type="ECO:0000256" key="1">
    <source>
        <dbReference type="ARBA" id="ARBA00010111"/>
    </source>
</evidence>
<dbReference type="PANTHER" id="PTHR14503">
    <property type="entry name" value="MITOCHONDRIAL RIBOSOMAL PROTEIN 34 FAMILY MEMBER"/>
    <property type="match status" value="1"/>
</dbReference>
<dbReference type="InterPro" id="IPR000271">
    <property type="entry name" value="Ribosomal_bL34"/>
</dbReference>
<dbReference type="OrthoDB" id="431691at2759"/>
<evidence type="ECO:0000256" key="3">
    <source>
        <dbReference type="ARBA" id="ARBA00023274"/>
    </source>
</evidence>
<keyword evidence="7" id="KW-1185">Reference proteome</keyword>
<reference evidence="5" key="3">
    <citation type="journal article" name="BMC Genomics">
        <title>New genome assemblies reveal patterns of domestication and adaptation across Brettanomyces (Dekkera) species.</title>
        <authorList>
            <person name="Roach M.J."/>
            <person name="Borneman A.R."/>
        </authorList>
    </citation>
    <scope>NUCLEOTIDE SEQUENCE</scope>
    <source>
        <strain evidence="5">UCD 2041</strain>
    </source>
</reference>
<dbReference type="GO" id="GO:0003735">
    <property type="term" value="F:structural constituent of ribosome"/>
    <property type="evidence" value="ECO:0007669"/>
    <property type="project" value="InterPro"/>
</dbReference>
<comment type="similarity">
    <text evidence="1">Belongs to the bacterial ribosomal protein bL34 family.</text>
</comment>
<accession>A0A7D9D0B9</accession>
<proteinExistence type="inferred from homology"/>
<evidence type="ECO:0000313" key="6">
    <source>
        <dbReference type="EMBL" id="VUG20255.1"/>
    </source>
</evidence>
<dbReference type="Proteomes" id="UP000663131">
    <property type="component" value="Chromosome 7"/>
</dbReference>
<evidence type="ECO:0000256" key="4">
    <source>
        <dbReference type="ARBA" id="ARBA00035274"/>
    </source>
</evidence>
<keyword evidence="3" id="KW-0687">Ribonucleoprotein</keyword>
<dbReference type="Proteomes" id="UP000478008">
    <property type="component" value="Unassembled WGS sequence"/>
</dbReference>
<dbReference type="GO" id="GO:0005762">
    <property type="term" value="C:mitochondrial large ribosomal subunit"/>
    <property type="evidence" value="ECO:0007669"/>
    <property type="project" value="TreeGrafter"/>
</dbReference>